<gene>
    <name evidence="1" type="ORF">BI380_10325</name>
    <name evidence="2" type="ORF">BI380_14300</name>
</gene>
<dbReference type="EMBL" id="CP017420">
    <property type="protein sequence ID" value="AOV01722.1"/>
    <property type="molecule type" value="Genomic_DNA"/>
</dbReference>
<name>A0ABM6E2Q2_9BURK</name>
<dbReference type="Proteomes" id="UP000095607">
    <property type="component" value="Chromosome"/>
</dbReference>
<sequence length="98" mass="10970">MNARPPCLASQEADALAHQLGEYDAEDSFLDAYVQIHYGPDYAPEFVIEAMKEIPFALAKVIAELKDYTAQGEAIEKWLSKYAYQCARRNIAEARNAA</sequence>
<evidence type="ECO:0000313" key="3">
    <source>
        <dbReference type="Proteomes" id="UP000095607"/>
    </source>
</evidence>
<keyword evidence="3" id="KW-1185">Reference proteome</keyword>
<protein>
    <recommendedName>
        <fullName evidence="4">CdiI immunity protein domain-containing protein</fullName>
    </recommendedName>
</protein>
<proteinExistence type="predicted"/>
<dbReference type="RefSeq" id="WP_046239802.1">
    <property type="nucleotide sequence ID" value="NZ_CBCSDN010000081.1"/>
</dbReference>
<evidence type="ECO:0008006" key="4">
    <source>
        <dbReference type="Google" id="ProtNLM"/>
    </source>
</evidence>
<dbReference type="EMBL" id="CP017420">
    <property type="protein sequence ID" value="AOV02427.1"/>
    <property type="molecule type" value="Genomic_DNA"/>
</dbReference>
<evidence type="ECO:0000313" key="2">
    <source>
        <dbReference type="EMBL" id="AOV02427.1"/>
    </source>
</evidence>
<accession>A0ABM6E2Q2</accession>
<evidence type="ECO:0000313" key="1">
    <source>
        <dbReference type="EMBL" id="AOV01722.1"/>
    </source>
</evidence>
<reference evidence="1 3" key="1">
    <citation type="submission" date="2016-09" db="EMBL/GenBank/DDBJ databases">
        <title>Complete genome sequence of Deltia acidovorans CM13 isolated from murine proximal colonic tissue.</title>
        <authorList>
            <person name="Saffarian A."/>
        </authorList>
    </citation>
    <scope>NUCLEOTIDE SEQUENCE [LARGE SCALE GENOMIC DNA]</scope>
    <source>
        <strain evidence="1 3">CM13</strain>
    </source>
</reference>
<organism evidence="1 3">
    <name type="scientific">Delftia tsuruhatensis</name>
    <dbReference type="NCBI Taxonomy" id="180282"/>
    <lineage>
        <taxon>Bacteria</taxon>
        <taxon>Pseudomonadati</taxon>
        <taxon>Pseudomonadota</taxon>
        <taxon>Betaproteobacteria</taxon>
        <taxon>Burkholderiales</taxon>
        <taxon>Comamonadaceae</taxon>
        <taxon>Delftia</taxon>
    </lineage>
</organism>